<evidence type="ECO:0000259" key="6">
    <source>
        <dbReference type="Pfam" id="PF07992"/>
    </source>
</evidence>
<evidence type="ECO:0000256" key="1">
    <source>
        <dbReference type="ARBA" id="ARBA00001974"/>
    </source>
</evidence>
<organism evidence="7 8">
    <name type="scientific">Halapricum desulfuricans</name>
    <dbReference type="NCBI Taxonomy" id="2841257"/>
    <lineage>
        <taxon>Archaea</taxon>
        <taxon>Methanobacteriati</taxon>
        <taxon>Methanobacteriota</taxon>
        <taxon>Stenosarchaea group</taxon>
        <taxon>Halobacteria</taxon>
        <taxon>Halobacteriales</taxon>
        <taxon>Haloarculaceae</taxon>
        <taxon>Halapricum</taxon>
    </lineage>
</organism>
<gene>
    <name evidence="7" type="primary">ndh</name>
    <name evidence="7" type="ORF">HSEST_1267</name>
</gene>
<accession>A0A897NK04</accession>
<dbReference type="Gene3D" id="3.50.50.100">
    <property type="match status" value="1"/>
</dbReference>
<dbReference type="GO" id="GO:0019646">
    <property type="term" value="P:aerobic electron transport chain"/>
    <property type="evidence" value="ECO:0007669"/>
    <property type="project" value="TreeGrafter"/>
</dbReference>
<feature type="domain" description="FAD/NAD(P)-binding" evidence="6">
    <location>
        <begin position="81"/>
        <end position="324"/>
    </location>
</feature>
<dbReference type="AlphaFoldDB" id="A0A897NK04"/>
<dbReference type="InterPro" id="IPR023753">
    <property type="entry name" value="FAD/NAD-binding_dom"/>
</dbReference>
<dbReference type="PANTHER" id="PTHR42913:SF3">
    <property type="entry name" value="64 KDA MITOCHONDRIAL NADH DEHYDROGENASE (EUROFUNG)"/>
    <property type="match status" value="1"/>
</dbReference>
<dbReference type="Pfam" id="PF07992">
    <property type="entry name" value="Pyr_redox_2"/>
    <property type="match status" value="1"/>
</dbReference>
<dbReference type="InterPro" id="IPR036188">
    <property type="entry name" value="FAD/NAD-bd_sf"/>
</dbReference>
<keyword evidence="4" id="KW-0274">FAD</keyword>
<evidence type="ECO:0000256" key="3">
    <source>
        <dbReference type="ARBA" id="ARBA00022630"/>
    </source>
</evidence>
<dbReference type="GO" id="GO:0003955">
    <property type="term" value="F:NAD(P)H dehydrogenase (quinone) activity"/>
    <property type="evidence" value="ECO:0007669"/>
    <property type="project" value="TreeGrafter"/>
</dbReference>
<comment type="similarity">
    <text evidence="2">Belongs to the NADH dehydrogenase family.</text>
</comment>
<keyword evidence="3" id="KW-0285">Flavoprotein</keyword>
<protein>
    <submittedName>
        <fullName evidence="7">NADH dehydrogenase, FAD-containing subunit</fullName>
    </submittedName>
</protein>
<keyword evidence="8" id="KW-1185">Reference proteome</keyword>
<evidence type="ECO:0000313" key="7">
    <source>
        <dbReference type="EMBL" id="QSG14800.1"/>
    </source>
</evidence>
<reference evidence="7 8" key="1">
    <citation type="submission" date="2020-11" db="EMBL/GenBank/DDBJ databases">
        <title>Carbohydrate-dependent, anaerobic sulfur respiration: A novel catabolism in halophilic archaea.</title>
        <authorList>
            <person name="Sorokin D.Y."/>
            <person name="Messina E."/>
            <person name="Smedile F."/>
            <person name="La Cono V."/>
            <person name="Hallsworth J.E."/>
            <person name="Yakimov M.M."/>
        </authorList>
    </citation>
    <scope>NUCLEOTIDE SEQUENCE [LARGE SCALE GENOMIC DNA]</scope>
    <source>
        <strain evidence="7 8">HSR-Est</strain>
    </source>
</reference>
<dbReference type="EMBL" id="CP064791">
    <property type="protein sequence ID" value="QSG14800.1"/>
    <property type="molecule type" value="Genomic_DNA"/>
</dbReference>
<evidence type="ECO:0000313" key="8">
    <source>
        <dbReference type="Proteomes" id="UP000663292"/>
    </source>
</evidence>
<dbReference type="SUPFAM" id="SSF51905">
    <property type="entry name" value="FAD/NAD(P)-binding domain"/>
    <property type="match status" value="1"/>
</dbReference>
<dbReference type="PANTHER" id="PTHR42913">
    <property type="entry name" value="APOPTOSIS-INDUCING FACTOR 1"/>
    <property type="match status" value="1"/>
</dbReference>
<evidence type="ECO:0000256" key="4">
    <source>
        <dbReference type="ARBA" id="ARBA00022827"/>
    </source>
</evidence>
<comment type="cofactor">
    <cofactor evidence="1">
        <name>FAD</name>
        <dbReference type="ChEBI" id="CHEBI:57692"/>
    </cofactor>
</comment>
<name>A0A897NK04_9EURY</name>
<evidence type="ECO:0000256" key="5">
    <source>
        <dbReference type="ARBA" id="ARBA00023002"/>
    </source>
</evidence>
<keyword evidence="5" id="KW-0560">Oxidoreductase</keyword>
<evidence type="ECO:0000256" key="2">
    <source>
        <dbReference type="ARBA" id="ARBA00005272"/>
    </source>
</evidence>
<proteinExistence type="inferred from homology"/>
<dbReference type="Proteomes" id="UP000663292">
    <property type="component" value="Chromosome"/>
</dbReference>
<sequence>MIRDIVQSSELDDGFDLLLVVEVGLLEIRRYGDGRARFPVSLASADLGLSAEVIRSTARAIHPWHIADPRVYVDPTRTPLMRVAVFGGGYAGLPLVRRLERRLPATDEIVLFDDSPTHTVRHEVHRVIRRPDMAEAITIPFSEILDGARHRQQRVTDIDPERQVATLAGGETVTYDAGAITLGIETAFYGLDGVREHATPLRTVDHARQIRADAFEAFEADGRIVVGGAGLSGIQAAGELAALAREEDADATVTLLEQAPKIAPSFPSDLRRGLREELTDRGIDIRTGAGVTRADEATIDLEDGSTVPYDQFVWTGGITGTDAVPDRPSVPATLRLSDRTVALGDAARVTDVDGRLAPATAHTAIRQAPVAAENLAALLAFDREGSRGFEPRLERYDYDQLGWLVSVGDGAVAKVGPQLLRGPAAAAVKRSVGAGYLTTIGAVRDAVELLGEELN</sequence>
<dbReference type="InterPro" id="IPR051169">
    <property type="entry name" value="NADH-Q_oxidoreductase"/>
</dbReference>